<dbReference type="VEuPathDB" id="FungiDB:YALI0_D18403g"/>
<keyword evidence="14" id="KW-0472">Membrane</keyword>
<evidence type="ECO:0000256" key="6">
    <source>
        <dbReference type="ARBA" id="ARBA00022490"/>
    </source>
</evidence>
<feature type="compositionally biased region" description="Acidic residues" evidence="20">
    <location>
        <begin position="60"/>
        <end position="70"/>
    </location>
</feature>
<proteinExistence type="inferred from homology"/>
<feature type="compositionally biased region" description="Polar residues" evidence="20">
    <location>
        <begin position="556"/>
        <end position="567"/>
    </location>
</feature>
<name>A0A1D8NF59_YARLL</name>
<dbReference type="VEuPathDB" id="FungiDB:YALI1_D23067g"/>
<comment type="similarity">
    <text evidence="3">Belongs to the glycosyltransferase 28 family.</text>
</comment>
<evidence type="ECO:0000256" key="11">
    <source>
        <dbReference type="ARBA" id="ARBA00022955"/>
    </source>
</evidence>
<dbReference type="PANTHER" id="PTHR48050">
    <property type="entry name" value="STEROL 3-BETA-GLUCOSYLTRANSFERASE"/>
    <property type="match status" value="1"/>
</dbReference>
<dbReference type="Proteomes" id="UP000182444">
    <property type="component" value="Chromosome 1D"/>
</dbReference>
<keyword evidence="13" id="KW-0443">Lipid metabolism</keyword>
<evidence type="ECO:0000256" key="7">
    <source>
        <dbReference type="ARBA" id="ARBA00022516"/>
    </source>
</evidence>
<dbReference type="RefSeq" id="XP_502984.4">
    <property type="nucleotide sequence ID" value="XM_502984.4"/>
</dbReference>
<evidence type="ECO:0000256" key="17">
    <source>
        <dbReference type="ARBA" id="ARBA00029843"/>
    </source>
</evidence>
<organism evidence="22 23">
    <name type="scientific">Yarrowia lipolytica</name>
    <name type="common">Candida lipolytica</name>
    <dbReference type="NCBI Taxonomy" id="4952"/>
    <lineage>
        <taxon>Eukaryota</taxon>
        <taxon>Fungi</taxon>
        <taxon>Dikarya</taxon>
        <taxon>Ascomycota</taxon>
        <taxon>Saccharomycotina</taxon>
        <taxon>Dipodascomycetes</taxon>
        <taxon>Dipodascales</taxon>
        <taxon>Dipodascales incertae sedis</taxon>
        <taxon>Yarrowia</taxon>
    </lineage>
</organism>
<evidence type="ECO:0000256" key="13">
    <source>
        <dbReference type="ARBA" id="ARBA00023098"/>
    </source>
</evidence>
<evidence type="ECO:0000256" key="20">
    <source>
        <dbReference type="SAM" id="MobiDB-lite"/>
    </source>
</evidence>
<protein>
    <recommendedName>
        <fullName evidence="5">Sterol 3-beta-glucosyltransferase</fullName>
        <ecNumber evidence="4">2.4.1.173</ecNumber>
    </recommendedName>
    <alternativeName>
        <fullName evidence="17">Autophagy-related protein 26</fullName>
    </alternativeName>
</protein>
<dbReference type="SMART" id="SM00233">
    <property type="entry name" value="PH"/>
    <property type="match status" value="1"/>
</dbReference>
<dbReference type="InterPro" id="IPR010610">
    <property type="entry name" value="EryCIII-like_C"/>
</dbReference>
<evidence type="ECO:0000256" key="19">
    <source>
        <dbReference type="ARBA" id="ARBA00049453"/>
    </source>
</evidence>
<dbReference type="SUPFAM" id="SSF50729">
    <property type="entry name" value="PH domain-like"/>
    <property type="match status" value="1"/>
</dbReference>
<dbReference type="CDD" id="cd13215">
    <property type="entry name" value="PH-GRAM1_AGT26"/>
    <property type="match status" value="1"/>
</dbReference>
<keyword evidence="10" id="KW-0677">Repeat</keyword>
<dbReference type="eggNOG" id="KOG1192">
    <property type="taxonomic scope" value="Eukaryota"/>
</dbReference>
<comment type="catalytic activity">
    <reaction evidence="19">
        <text>a sterol + UDP-alpha-D-glucose = a sterol 3-beta-D-glucoside + UDP + H(+)</text>
        <dbReference type="Rhea" id="RHEA:22724"/>
        <dbReference type="ChEBI" id="CHEBI:15378"/>
        <dbReference type="ChEBI" id="CHEBI:15889"/>
        <dbReference type="ChEBI" id="CHEBI:37424"/>
        <dbReference type="ChEBI" id="CHEBI:58223"/>
        <dbReference type="ChEBI" id="CHEBI:58885"/>
        <dbReference type="EC" id="2.4.1.173"/>
    </reaction>
    <physiologicalReaction direction="left-to-right" evidence="19">
        <dbReference type="Rhea" id="RHEA:22725"/>
    </physiologicalReaction>
</comment>
<feature type="region of interest" description="Disordered" evidence="20">
    <location>
        <begin position="128"/>
        <end position="156"/>
    </location>
</feature>
<keyword evidence="15" id="KW-1207">Sterol metabolism</keyword>
<keyword evidence="12" id="KW-0756">Sterol biosynthesis</keyword>
<evidence type="ECO:0000256" key="16">
    <source>
        <dbReference type="ARBA" id="ARBA00023221"/>
    </source>
</evidence>
<feature type="region of interest" description="Disordered" evidence="20">
    <location>
        <begin position="462"/>
        <end position="512"/>
    </location>
</feature>
<evidence type="ECO:0000256" key="9">
    <source>
        <dbReference type="ARBA" id="ARBA00022679"/>
    </source>
</evidence>
<comment type="catalytic activity">
    <reaction evidence="18">
        <text>ergosterol + UDP-alpha-D-glucose = ergosteryl 3-beta-D-glucoside + UDP + H(+)</text>
        <dbReference type="Rhea" id="RHEA:61836"/>
        <dbReference type="ChEBI" id="CHEBI:15378"/>
        <dbReference type="ChEBI" id="CHEBI:16933"/>
        <dbReference type="ChEBI" id="CHEBI:52973"/>
        <dbReference type="ChEBI" id="CHEBI:58223"/>
        <dbReference type="ChEBI" id="CHEBI:58885"/>
    </reaction>
    <physiologicalReaction direction="left-to-right" evidence="18">
        <dbReference type="Rhea" id="RHEA:61837"/>
    </physiologicalReaction>
</comment>
<dbReference type="InterPro" id="IPR002213">
    <property type="entry name" value="UDP_glucos_trans"/>
</dbReference>
<dbReference type="Pfam" id="PF02893">
    <property type="entry name" value="GRAM"/>
    <property type="match status" value="2"/>
</dbReference>
<feature type="compositionally biased region" description="Basic and acidic residues" evidence="20">
    <location>
        <begin position="496"/>
        <end position="508"/>
    </location>
</feature>
<feature type="compositionally biased region" description="Gly residues" evidence="20">
    <location>
        <begin position="677"/>
        <end position="696"/>
    </location>
</feature>
<evidence type="ECO:0000256" key="15">
    <source>
        <dbReference type="ARBA" id="ARBA00023166"/>
    </source>
</evidence>
<keyword evidence="16" id="KW-0753">Steroid metabolism</keyword>
<dbReference type="EMBL" id="CP017556">
    <property type="protein sequence ID" value="AOW04257.1"/>
    <property type="molecule type" value="Genomic_DNA"/>
</dbReference>
<dbReference type="KEGG" id="yli:2911115"/>
<dbReference type="CDD" id="cd03784">
    <property type="entry name" value="GT1_Gtf-like"/>
    <property type="match status" value="1"/>
</dbReference>
<dbReference type="InterPro" id="IPR004276">
    <property type="entry name" value="GlycoTrans_28_N"/>
</dbReference>
<dbReference type="SUPFAM" id="SSF53756">
    <property type="entry name" value="UDP-Glycosyltransferase/glycogen phosphorylase"/>
    <property type="match status" value="1"/>
</dbReference>
<evidence type="ECO:0000256" key="12">
    <source>
        <dbReference type="ARBA" id="ARBA00023011"/>
    </source>
</evidence>
<dbReference type="GO" id="GO:0005975">
    <property type="term" value="P:carbohydrate metabolic process"/>
    <property type="evidence" value="ECO:0007669"/>
    <property type="project" value="InterPro"/>
</dbReference>
<dbReference type="GO" id="GO:0016906">
    <property type="term" value="F:sterol 3-beta-glucosyltransferase activity"/>
    <property type="evidence" value="ECO:0007669"/>
    <property type="project" value="UniProtKB-EC"/>
</dbReference>
<evidence type="ECO:0000256" key="4">
    <source>
        <dbReference type="ARBA" id="ARBA00012650"/>
    </source>
</evidence>
<evidence type="ECO:0000313" key="23">
    <source>
        <dbReference type="Proteomes" id="UP000182444"/>
    </source>
</evidence>
<dbReference type="SMART" id="SM00568">
    <property type="entry name" value="GRAM"/>
    <property type="match status" value="2"/>
</dbReference>
<dbReference type="CDD" id="cd13216">
    <property type="entry name" value="PH-GRAM2_AGT26"/>
    <property type="match status" value="1"/>
</dbReference>
<dbReference type="InterPro" id="IPR001849">
    <property type="entry name" value="PH_domain"/>
</dbReference>
<comment type="subcellular location">
    <subcellularLocation>
        <location evidence="2">Cytoplasm</location>
    </subcellularLocation>
    <subcellularLocation>
        <location evidence="1">Membrane</location>
        <topology evidence="1">Peripheral membrane protein</topology>
    </subcellularLocation>
</comment>
<dbReference type="GO" id="GO:0016020">
    <property type="term" value="C:membrane"/>
    <property type="evidence" value="ECO:0007669"/>
    <property type="project" value="UniProtKB-SubCell"/>
</dbReference>
<keyword evidence="6" id="KW-0963">Cytoplasm</keyword>
<dbReference type="FunFam" id="2.30.29.30:FF:000303">
    <property type="entry name" value="Sterol 3-beta-glucosyltransferase"/>
    <property type="match status" value="1"/>
</dbReference>
<evidence type="ECO:0000313" key="22">
    <source>
        <dbReference type="EMBL" id="AOW04257.1"/>
    </source>
</evidence>
<dbReference type="FunFam" id="3.40.50.2000:FF:000029">
    <property type="entry name" value="Sterol 3-beta-glucosyltransferase"/>
    <property type="match status" value="1"/>
</dbReference>
<dbReference type="Pfam" id="PF00169">
    <property type="entry name" value="PH"/>
    <property type="match status" value="1"/>
</dbReference>
<evidence type="ECO:0000256" key="2">
    <source>
        <dbReference type="ARBA" id="ARBA00004496"/>
    </source>
</evidence>
<feature type="region of interest" description="Disordered" evidence="20">
    <location>
        <begin position="60"/>
        <end position="113"/>
    </location>
</feature>
<feature type="compositionally biased region" description="Low complexity" evidence="20">
    <location>
        <begin position="71"/>
        <end position="104"/>
    </location>
</feature>
<dbReference type="InterPro" id="IPR048066">
    <property type="entry name" value="ATG26_PH_GRAM1"/>
</dbReference>
<keyword evidence="7" id="KW-0444">Lipid biosynthesis</keyword>
<sequence length="1458" mass="159719">MLSASQFLKHRVSCLPMLNKVESDSTDGDPDDACQHPHDCNIFSVLVNGATDRLEGFFDESDEEDGDEVETPSTTTTAVSPSATMSAPSPTATAPAPHSGTHTPKSPLHSISHCPSFNSVAQALPHSLSPHSLCHTSSHEASRRGSAEQPSRTQSELARRIKTENILNSFHDSLEAAYEKCHGGANPEEHQSNKTEYFQQKLKGFAALDVDEQLIADYPVWLLKNVLIQGHLYITAKHMCFLSYLPRRQNANIRSGTLVKARKRSLREGTRYWCVLKNDSFSYYPDSTDVYFPAGTIDLSEALAAELCDDEGDVTEPESFRIVMPKKSVLFKADSHSAAHEWVKALQKEIFRAHNQGDTVRIVIPLQNIVDLEKTKIFEFATTIKTSVVESNETYAIDEYIFTFFKFGDDVLRTLTENGVEISGGNFSPRQSQLAVGHKHVTESVRDSTLLHASGHHHHFFHSAHHESDGKSNSKSHTSSRSHTPRNLTPQVTGEQPHERDEKRDSKLPRLPKFLRRFKDKVDDKCDDKPTLVPSFLKSRASSRRNSAEGSDRPNLASQRTSSSTLFPSAPPTPGSQPTTPGVHAPGSSTPGGSYGTTTPGTPASADSVSLAGTPGVAAPVGDIEGLNGNPMPAGIAAELKEKRKSGGATSSGAATGATTPGGAAAPGSTGNSSPGTPGGLGGPGAVGAGGPGVMGGAESAPAGTVPQQSHHAGISVVAPHDPAAAAAAAAADAAAPFTRGPGSGIPEIQDDSDSSDDDHWGHIGTAEVDEDPEQDTFKKKNKRFSTLSKVSDLWSGSTKHYGKHHTERLGDDDDKHLASAEEITESNERFQKRFALGTEERLIASYHCHLHRGGIPTYGKMYVSTNYVTFRSFLRTKTLMIVPLKVVENATKDSGFKFGYSGLVLTIQGYEEIFFEFASASHRDDAEVMLLRQLDIIRPHINDDIKSDDQYMLQSARLCTYEDALKAEANVEMPPVIIDGNLASVLPGLVTPQSKMLFTLLTIGSRGDVQPYISLGKALIEEGHRVRIATHSEFKDWIEGYGIEFKEVAGDPSELMKIMVDHGVFSVSFLRDAASKFRGWINELLASSWEACQGSDVLIESPSAMAGIHIAEALQIPYFRAFTMPWSRTRAYPHAFIVPDQKMGGSYNYLTYVMFDNVFWKGISGQVNRWRKKTLHLPRTNLDHMEQNKVPFLYNVSPAVLPPPVDFPDWIKITGYWFLDEGSKDYTPDDKLCRFMEKARNDGKKLVYIGFGSIVVSDPTALTKSVVESVLKADVRCILNKGWSDRLGKKDAKEPEIPLPEEVLQITNCPHDWLFPQIDACVHHGGSGTTGAGLRAGLPTIIKPFFGDQFFYANRVEDLGAGIHLRKLNVSQFSKALWEATHNERIIAKAAAVGRQIRSENGVISAIQAIYRDLDYARSLVQKKRGYTPTSDKEEETWTLVDDIERQMQDEVEKHNL</sequence>
<dbReference type="EC" id="2.4.1.173" evidence="4"/>
<dbReference type="InterPro" id="IPR050426">
    <property type="entry name" value="Glycosyltransferase_28"/>
</dbReference>
<dbReference type="FunFam" id="2.30.29.30:FF:000391">
    <property type="entry name" value="Sterol 3-beta-glucosyltransferase"/>
    <property type="match status" value="1"/>
</dbReference>
<dbReference type="PANTHER" id="PTHR48050:SF25">
    <property type="entry name" value="STEROL 3-BETA-GLUCOSYLTRANSFERASE"/>
    <property type="match status" value="1"/>
</dbReference>
<evidence type="ECO:0000256" key="3">
    <source>
        <dbReference type="ARBA" id="ARBA00006962"/>
    </source>
</evidence>
<dbReference type="GeneID" id="2911115"/>
<dbReference type="FunFam" id="3.40.50.2000:FF:000009">
    <property type="entry name" value="Sterol 3-beta-glucosyltransferase UGT80A2"/>
    <property type="match status" value="1"/>
</dbReference>
<dbReference type="Gene3D" id="3.40.50.2000">
    <property type="entry name" value="Glycogen Phosphorylase B"/>
    <property type="match status" value="2"/>
</dbReference>
<dbReference type="PROSITE" id="PS50003">
    <property type="entry name" value="PH_DOMAIN"/>
    <property type="match status" value="1"/>
</dbReference>
<gene>
    <name evidence="22" type="ORF">YALI1_D23067g</name>
</gene>
<evidence type="ECO:0000259" key="21">
    <source>
        <dbReference type="PROSITE" id="PS50003"/>
    </source>
</evidence>
<feature type="domain" description="PH" evidence="21">
    <location>
        <begin position="251"/>
        <end position="351"/>
    </location>
</feature>
<accession>A0A1D8NF59</accession>
<keyword evidence="9" id="KW-0808">Transferase</keyword>
<dbReference type="GO" id="GO:0016126">
    <property type="term" value="P:sterol biosynthetic process"/>
    <property type="evidence" value="ECO:0007669"/>
    <property type="project" value="UniProtKB-KW"/>
</dbReference>
<keyword evidence="11" id="KW-0752">Steroid biosynthesis</keyword>
<dbReference type="Pfam" id="PF06722">
    <property type="entry name" value="EryCIII-like_C"/>
    <property type="match status" value="1"/>
</dbReference>
<dbReference type="InterPro" id="IPR004182">
    <property type="entry name" value="GRAM"/>
</dbReference>
<evidence type="ECO:0000256" key="8">
    <source>
        <dbReference type="ARBA" id="ARBA00022676"/>
    </source>
</evidence>
<reference evidence="22 23" key="1">
    <citation type="journal article" date="2016" name="PLoS ONE">
        <title>Sequence Assembly of Yarrowia lipolytica Strain W29/CLIB89 Shows Transposable Element Diversity.</title>
        <authorList>
            <person name="Magnan C."/>
            <person name="Yu J."/>
            <person name="Chang I."/>
            <person name="Jahn E."/>
            <person name="Kanomata Y."/>
            <person name="Wu J."/>
            <person name="Zeller M."/>
            <person name="Oakes M."/>
            <person name="Baldi P."/>
            <person name="Sandmeyer S."/>
        </authorList>
    </citation>
    <scope>NUCLEOTIDE SEQUENCE [LARGE SCALE GENOMIC DNA]</scope>
    <source>
        <strain evidence="23">CLIB89(W29)</strain>
    </source>
</reference>
<dbReference type="Gene3D" id="2.30.29.30">
    <property type="entry name" value="Pleckstrin-homology domain (PH domain)/Phosphotyrosine-binding domain (PTB)"/>
    <property type="match status" value="2"/>
</dbReference>
<feature type="compositionally biased region" description="Low complexity" evidence="20">
    <location>
        <begin position="576"/>
        <end position="606"/>
    </location>
</feature>
<evidence type="ECO:0000256" key="5">
    <source>
        <dbReference type="ARBA" id="ARBA00017894"/>
    </source>
</evidence>
<evidence type="ECO:0000256" key="18">
    <source>
        <dbReference type="ARBA" id="ARBA00047886"/>
    </source>
</evidence>
<dbReference type="InterPro" id="IPR011993">
    <property type="entry name" value="PH-like_dom_sf"/>
</dbReference>
<feature type="compositionally biased region" description="Low complexity" evidence="20">
    <location>
        <begin position="647"/>
        <end position="676"/>
    </location>
</feature>
<feature type="region of interest" description="Disordered" evidence="20">
    <location>
        <begin position="524"/>
        <end position="778"/>
    </location>
</feature>
<evidence type="ECO:0000256" key="1">
    <source>
        <dbReference type="ARBA" id="ARBA00004170"/>
    </source>
</evidence>
<dbReference type="Pfam" id="PF03033">
    <property type="entry name" value="Glyco_transf_28"/>
    <property type="match status" value="1"/>
</dbReference>
<keyword evidence="8" id="KW-0328">Glycosyltransferase</keyword>
<dbReference type="InterPro" id="IPR048065">
    <property type="entry name" value="ATG26_PH_GRAM2"/>
</dbReference>
<evidence type="ECO:0000256" key="10">
    <source>
        <dbReference type="ARBA" id="ARBA00022737"/>
    </source>
</evidence>
<feature type="compositionally biased region" description="Basic and acidic residues" evidence="20">
    <location>
        <begin position="137"/>
        <end position="146"/>
    </location>
</feature>
<evidence type="ECO:0000256" key="14">
    <source>
        <dbReference type="ARBA" id="ARBA00023136"/>
    </source>
</evidence>
<feature type="compositionally biased region" description="Low complexity" evidence="20">
    <location>
        <begin position="719"/>
        <end position="737"/>
    </location>
</feature>
<dbReference type="GO" id="GO:0005737">
    <property type="term" value="C:cytoplasm"/>
    <property type="evidence" value="ECO:0007669"/>
    <property type="project" value="UniProtKB-SubCell"/>
</dbReference>